<dbReference type="RefSeq" id="WP_113887420.1">
    <property type="nucleotide sequence ID" value="NZ_QNRK01000001.1"/>
</dbReference>
<accession>A0A366FUM7</accession>
<dbReference type="InterPro" id="IPR036760">
    <property type="entry name" value="SspB-like_sf"/>
</dbReference>
<keyword evidence="3" id="KW-1185">Reference proteome</keyword>
<dbReference type="EMBL" id="QNRK01000001">
    <property type="protein sequence ID" value="RBP18382.1"/>
    <property type="molecule type" value="Genomic_DNA"/>
</dbReference>
<feature type="region of interest" description="Disordered" evidence="1">
    <location>
        <begin position="119"/>
        <end position="192"/>
    </location>
</feature>
<evidence type="ECO:0000313" key="3">
    <source>
        <dbReference type="Proteomes" id="UP000253529"/>
    </source>
</evidence>
<evidence type="ECO:0000256" key="1">
    <source>
        <dbReference type="SAM" id="MobiDB-lite"/>
    </source>
</evidence>
<dbReference type="InterPro" id="IPR007481">
    <property type="entry name" value="SspB"/>
</dbReference>
<gene>
    <name evidence="2" type="ORF">DFR50_101330</name>
</gene>
<dbReference type="Pfam" id="PF04386">
    <property type="entry name" value="SspB"/>
    <property type="match status" value="1"/>
</dbReference>
<sequence length="192" mass="20658">MSTDLIRYDLLVQDALRSVVRRVLADAARSGLPGDHHFNIAFKTQAPGVVVPAQVKARFPDEMSIVLQHEFWDLTVGQDGFEVSLNFSRRPERLTVPFDAITGFTDPSVPFGFKLEPRVAEDQPATRPTPTAAPAPESRLHAKPAPGPAPESKREPAKPAPAADKTDAAAAAARPPPPGAAKVVSIDAFRKK</sequence>
<evidence type="ECO:0000313" key="2">
    <source>
        <dbReference type="EMBL" id="RBP18382.1"/>
    </source>
</evidence>
<dbReference type="Proteomes" id="UP000253529">
    <property type="component" value="Unassembled WGS sequence"/>
</dbReference>
<feature type="compositionally biased region" description="Low complexity" evidence="1">
    <location>
        <begin position="125"/>
        <end position="136"/>
    </location>
</feature>
<comment type="caution">
    <text evidence="2">The sequence shown here is derived from an EMBL/GenBank/DDBJ whole genome shotgun (WGS) entry which is preliminary data.</text>
</comment>
<dbReference type="OrthoDB" id="9800412at2"/>
<dbReference type="Gene3D" id="2.30.30.220">
    <property type="entry name" value="SspB-like"/>
    <property type="match status" value="1"/>
</dbReference>
<protein>
    <recommendedName>
        <fullName evidence="4">Stringent starvation protein B</fullName>
    </recommendedName>
</protein>
<organism evidence="2 3">
    <name type="scientific">Roseiarcus fermentans</name>
    <dbReference type="NCBI Taxonomy" id="1473586"/>
    <lineage>
        <taxon>Bacteria</taxon>
        <taxon>Pseudomonadati</taxon>
        <taxon>Pseudomonadota</taxon>
        <taxon>Alphaproteobacteria</taxon>
        <taxon>Hyphomicrobiales</taxon>
        <taxon>Roseiarcaceae</taxon>
        <taxon>Roseiarcus</taxon>
    </lineage>
</organism>
<dbReference type="SUPFAM" id="SSF101738">
    <property type="entry name" value="SspB-like"/>
    <property type="match status" value="1"/>
</dbReference>
<feature type="compositionally biased region" description="Low complexity" evidence="1">
    <location>
        <begin position="160"/>
        <end position="173"/>
    </location>
</feature>
<reference evidence="2 3" key="1">
    <citation type="submission" date="2018-06" db="EMBL/GenBank/DDBJ databases">
        <title>Genomic Encyclopedia of Type Strains, Phase IV (KMG-IV): sequencing the most valuable type-strain genomes for metagenomic binning, comparative biology and taxonomic classification.</title>
        <authorList>
            <person name="Goeker M."/>
        </authorList>
    </citation>
    <scope>NUCLEOTIDE SEQUENCE [LARGE SCALE GENOMIC DNA]</scope>
    <source>
        <strain evidence="2 3">DSM 24875</strain>
    </source>
</reference>
<name>A0A366FUM7_9HYPH</name>
<proteinExistence type="predicted"/>
<evidence type="ECO:0008006" key="4">
    <source>
        <dbReference type="Google" id="ProtNLM"/>
    </source>
</evidence>
<dbReference type="AlphaFoldDB" id="A0A366FUM7"/>